<evidence type="ECO:0000256" key="5">
    <source>
        <dbReference type="PIRNR" id="PIRNR038471"/>
    </source>
</evidence>
<dbReference type="AlphaFoldDB" id="A0A7C4PKI0"/>
<dbReference type="Pfam" id="PF04085">
    <property type="entry name" value="MreC"/>
    <property type="match status" value="1"/>
</dbReference>
<evidence type="ECO:0000256" key="2">
    <source>
        <dbReference type="ARBA" id="ARBA00013855"/>
    </source>
</evidence>
<comment type="caution">
    <text evidence="8">The sequence shown here is derived from an EMBL/GenBank/DDBJ whole genome shotgun (WGS) entry which is preliminary data.</text>
</comment>
<dbReference type="PANTHER" id="PTHR34138:SF1">
    <property type="entry name" value="CELL SHAPE-DETERMINING PROTEIN MREC"/>
    <property type="match status" value="1"/>
</dbReference>
<evidence type="ECO:0000313" key="8">
    <source>
        <dbReference type="EMBL" id="HGS21226.1"/>
    </source>
</evidence>
<dbReference type="CDD" id="cd14686">
    <property type="entry name" value="bZIP"/>
    <property type="match status" value="1"/>
</dbReference>
<evidence type="ECO:0000256" key="1">
    <source>
        <dbReference type="ARBA" id="ARBA00009369"/>
    </source>
</evidence>
<dbReference type="EMBL" id="DSYK01000261">
    <property type="protein sequence ID" value="HGS21226.1"/>
    <property type="molecule type" value="Genomic_DNA"/>
</dbReference>
<keyword evidence="3 5" id="KW-0133">Cell shape</keyword>
<dbReference type="NCBIfam" id="TIGR00219">
    <property type="entry name" value="mreC"/>
    <property type="match status" value="1"/>
</dbReference>
<reference evidence="8" key="1">
    <citation type="journal article" date="2020" name="mSystems">
        <title>Genome- and Community-Level Interaction Insights into Carbon Utilization and Element Cycling Functions of Hydrothermarchaeota in Hydrothermal Sediment.</title>
        <authorList>
            <person name="Zhou Z."/>
            <person name="Liu Y."/>
            <person name="Xu W."/>
            <person name="Pan J."/>
            <person name="Luo Z.H."/>
            <person name="Li M."/>
        </authorList>
    </citation>
    <scope>NUCLEOTIDE SEQUENCE [LARGE SCALE GENOMIC DNA]</scope>
    <source>
        <strain evidence="8">SpSt-573</strain>
    </source>
</reference>
<dbReference type="Gene3D" id="2.40.10.350">
    <property type="entry name" value="Rod shape-determining protein MreC, domain 2"/>
    <property type="match status" value="1"/>
</dbReference>
<evidence type="ECO:0000256" key="4">
    <source>
        <dbReference type="ARBA" id="ARBA00032089"/>
    </source>
</evidence>
<feature type="coiled-coil region" evidence="6">
    <location>
        <begin position="65"/>
        <end position="99"/>
    </location>
</feature>
<dbReference type="InterPro" id="IPR055342">
    <property type="entry name" value="MreC_beta-barrel_core"/>
</dbReference>
<feature type="domain" description="Rod shape-determining protein MreC beta-barrel core" evidence="7">
    <location>
        <begin position="119"/>
        <end position="264"/>
    </location>
</feature>
<dbReference type="InterPro" id="IPR042177">
    <property type="entry name" value="Cell/Rod_1"/>
</dbReference>
<dbReference type="PIRSF" id="PIRSF038471">
    <property type="entry name" value="MreC"/>
    <property type="match status" value="1"/>
</dbReference>
<evidence type="ECO:0000256" key="6">
    <source>
        <dbReference type="SAM" id="Coils"/>
    </source>
</evidence>
<comment type="function">
    <text evidence="5">Involved in formation and maintenance of cell shape.</text>
</comment>
<dbReference type="InterPro" id="IPR007221">
    <property type="entry name" value="MreC"/>
</dbReference>
<comment type="similarity">
    <text evidence="1 5">Belongs to the MreC family.</text>
</comment>
<proteinExistence type="inferred from homology"/>
<dbReference type="PANTHER" id="PTHR34138">
    <property type="entry name" value="CELL SHAPE-DETERMINING PROTEIN MREC"/>
    <property type="match status" value="1"/>
</dbReference>
<name>A0A7C4PKI0_9CHLR</name>
<evidence type="ECO:0000259" key="7">
    <source>
        <dbReference type="Pfam" id="PF04085"/>
    </source>
</evidence>
<organism evidence="8">
    <name type="scientific">Anaerolinea thermolimosa</name>
    <dbReference type="NCBI Taxonomy" id="229919"/>
    <lineage>
        <taxon>Bacteria</taxon>
        <taxon>Bacillati</taxon>
        <taxon>Chloroflexota</taxon>
        <taxon>Anaerolineae</taxon>
        <taxon>Anaerolineales</taxon>
        <taxon>Anaerolineaceae</taxon>
        <taxon>Anaerolinea</taxon>
    </lineage>
</organism>
<evidence type="ECO:0000256" key="3">
    <source>
        <dbReference type="ARBA" id="ARBA00022960"/>
    </source>
</evidence>
<dbReference type="Gene3D" id="2.40.10.340">
    <property type="entry name" value="Rod shape-determining protein MreC, domain 1"/>
    <property type="match status" value="1"/>
</dbReference>
<accession>A0A7C4PKI0</accession>
<gene>
    <name evidence="8" type="primary">mreC</name>
    <name evidence="8" type="ORF">ENT37_05085</name>
</gene>
<protein>
    <recommendedName>
        <fullName evidence="2 5">Cell shape-determining protein MreC</fullName>
    </recommendedName>
    <alternativeName>
        <fullName evidence="4 5">Cell shape protein MreC</fullName>
    </alternativeName>
</protein>
<dbReference type="InterPro" id="IPR042175">
    <property type="entry name" value="Cell/Rod_MreC_2"/>
</dbReference>
<sequence>MILILKKFWRAGVLALLGAGLLALALGGYLTPVFSLASAPVIATQRWLSTRFTAIYQMLNSPQELAALRQQVDILQNENARLQSQVVELQQQLKDTELLYELLRFARSRSEDTYVAAAVIGRDPSPFLHYVIIDKGSDDGLRRGMPVVTAQGLVGRIDAVIANAARVQLINDAGSAVNVKLASGETEAMLTGSLTGDISLEMVPQDVTLKPGDVILTSALGGIYPENILVGQVVSVRRMETELFQTASVQPAVNFSTLRAVLVVTDFNPVDITPLIP</sequence>
<dbReference type="GO" id="GO:0008360">
    <property type="term" value="P:regulation of cell shape"/>
    <property type="evidence" value="ECO:0007669"/>
    <property type="project" value="UniProtKB-KW"/>
</dbReference>
<keyword evidence="6" id="KW-0175">Coiled coil</keyword>
<dbReference type="GO" id="GO:0005886">
    <property type="term" value="C:plasma membrane"/>
    <property type="evidence" value="ECO:0007669"/>
    <property type="project" value="TreeGrafter"/>
</dbReference>